<dbReference type="Proteomes" id="UP000032749">
    <property type="component" value="Chromosome"/>
</dbReference>
<dbReference type="InterPro" id="IPR014743">
    <property type="entry name" value="Cl-channel_core"/>
</dbReference>
<reference evidence="13 14" key="1">
    <citation type="journal article" date="2013" name="Nat. Commun.">
        <title>Genome sequence and functional genomic analysis of the oil-degrading bacterium Oleispira antarctica.</title>
        <authorList>
            <person name="Kube M."/>
            <person name="Chernikova T.N."/>
            <person name="Al-Ramahi Y."/>
            <person name="Beloqui A."/>
            <person name="Lopez-Cortez N."/>
            <person name="Guazzaroni M.E."/>
            <person name="Heipieper H.J."/>
            <person name="Klages S."/>
            <person name="Kotsyurbenko O.R."/>
            <person name="Langer I."/>
            <person name="Nechitaylo T.Y."/>
            <person name="Lunsdorf H."/>
            <person name="Fernandez M."/>
            <person name="Juarez S."/>
            <person name="Ciordia S."/>
            <person name="Singer A."/>
            <person name="Kagan O."/>
            <person name="Egorova O."/>
            <person name="Petit P.A."/>
            <person name="Stogios P."/>
            <person name="Kim Y."/>
            <person name="Tchigvintsev A."/>
            <person name="Flick R."/>
            <person name="Denaro R."/>
            <person name="Genovese M."/>
            <person name="Albar J.P."/>
            <person name="Reva O.N."/>
            <person name="Martinez-Gomariz M."/>
            <person name="Tran H."/>
            <person name="Ferrer M."/>
            <person name="Savchenko A."/>
            <person name="Yakunin A.F."/>
            <person name="Yakimov M.M."/>
            <person name="Golyshina O.V."/>
            <person name="Reinhardt R."/>
            <person name="Golyshin P.N."/>
        </authorList>
    </citation>
    <scope>NUCLEOTIDE SEQUENCE [LARGE SCALE GENOMIC DNA]</scope>
</reference>
<evidence type="ECO:0000256" key="1">
    <source>
        <dbReference type="ARBA" id="ARBA00004141"/>
    </source>
</evidence>
<dbReference type="SUPFAM" id="SSF81340">
    <property type="entry name" value="Clc chloride channel"/>
    <property type="match status" value="1"/>
</dbReference>
<evidence type="ECO:0000256" key="11">
    <source>
        <dbReference type="SAM" id="Phobius"/>
    </source>
</evidence>
<dbReference type="KEGG" id="oai:OLEAN_C02170"/>
<evidence type="ECO:0000259" key="12">
    <source>
        <dbReference type="PROSITE" id="PS51371"/>
    </source>
</evidence>
<dbReference type="PANTHER" id="PTHR43427">
    <property type="entry name" value="CHLORIDE CHANNEL PROTEIN CLC-E"/>
    <property type="match status" value="1"/>
</dbReference>
<evidence type="ECO:0000256" key="3">
    <source>
        <dbReference type="ARBA" id="ARBA00022692"/>
    </source>
</evidence>
<dbReference type="InterPro" id="IPR000644">
    <property type="entry name" value="CBS_dom"/>
</dbReference>
<feature type="transmembrane region" description="Helical" evidence="11">
    <location>
        <begin position="185"/>
        <end position="203"/>
    </location>
</feature>
<comment type="subcellular location">
    <subcellularLocation>
        <location evidence="1">Membrane</location>
        <topology evidence="1">Multi-pass membrane protein</topology>
    </subcellularLocation>
</comment>
<feature type="transmembrane region" description="Helical" evidence="11">
    <location>
        <begin position="95"/>
        <end position="114"/>
    </location>
</feature>
<dbReference type="EMBL" id="FO203512">
    <property type="protein sequence ID" value="CCK74393.1"/>
    <property type="molecule type" value="Genomic_DNA"/>
</dbReference>
<evidence type="ECO:0000256" key="5">
    <source>
        <dbReference type="ARBA" id="ARBA00023065"/>
    </source>
</evidence>
<proteinExistence type="predicted"/>
<evidence type="ECO:0000256" key="10">
    <source>
        <dbReference type="PROSITE-ProRule" id="PRU00703"/>
    </source>
</evidence>
<keyword evidence="7" id="KW-0869">Chloride channel</keyword>
<keyword evidence="9" id="KW-0407">Ion channel</keyword>
<dbReference type="OrthoDB" id="9767361at2"/>
<dbReference type="CDD" id="cd00400">
    <property type="entry name" value="Voltage_gated_ClC"/>
    <property type="match status" value="1"/>
</dbReference>
<dbReference type="Gene3D" id="1.10.3080.10">
    <property type="entry name" value="Clc chloride channel"/>
    <property type="match status" value="1"/>
</dbReference>
<gene>
    <name evidence="13" type="primary">eriC</name>
    <name evidence="13" type="ORF">OLEAN_C02170</name>
</gene>
<dbReference type="InterPro" id="IPR050368">
    <property type="entry name" value="ClC-type_chloride_channel"/>
</dbReference>
<keyword evidence="2" id="KW-0813">Transport</keyword>
<name>R4YMT7_OLEAN</name>
<keyword evidence="6 11" id="KW-0472">Membrane</keyword>
<feature type="transmembrane region" description="Helical" evidence="11">
    <location>
        <begin position="223"/>
        <end position="244"/>
    </location>
</feature>
<dbReference type="InterPro" id="IPR001807">
    <property type="entry name" value="ClC"/>
</dbReference>
<feature type="transmembrane region" description="Helical" evidence="11">
    <location>
        <begin position="256"/>
        <end position="274"/>
    </location>
</feature>
<dbReference type="GO" id="GO:0034707">
    <property type="term" value="C:chloride channel complex"/>
    <property type="evidence" value="ECO:0007669"/>
    <property type="project" value="UniProtKB-KW"/>
</dbReference>
<sequence>MKVKESQISLALLATAVGLVSAGLITVFRLAYELPLEHWIPNGSYDGFESLSTEARILLLLSSTALLIFIFSRLQPQQRKVGVAHVLQRIEQHQGYLSKTNLIAQFFGAVIALIGGHSVGREGPAVHLGAGSASQLGQLLKTPHHRLRILAACGVASAISASFNTPMAGVIFAMEVVLLEYSIKGFIPIILASVIGAIVSRAVFGNETAFIVPSLEMGSLLEIPYILLLALICGVLGSLFIASVKFMQRWNTRPIWQTWGLLGICAAITSIYLPEVMGIGYDSVNAWLQGEIILGAAIALLFAKLLLSGWASAMGFPGGLIGPSLFMGAAIGAAMGQLSSYLMPNYPINIGFYAMLGMGAMMAAVLRAPLAALMALLELTANPNIILPGMMAIVIASLTVSEVFHLPSIFRIQTNLAVNNDPVRQLLRNTWVGQVMTQNFNTSSRLINLASAQLILSHQPAWIYIESEQQLLLSTDLVRFIENHADNENPDKLDQADPDHLEIDCLLLPGDRKMVKSISLMANLQNALDLMQQHHIEWLVVHRDKQFNQVVGIISREMVEQYYRYQPQAIEAAK</sequence>
<keyword evidence="8" id="KW-0868">Chloride</keyword>
<organism evidence="13 14">
    <name type="scientific">Oleispira antarctica RB-8</name>
    <dbReference type="NCBI Taxonomy" id="698738"/>
    <lineage>
        <taxon>Bacteria</taxon>
        <taxon>Pseudomonadati</taxon>
        <taxon>Pseudomonadota</taxon>
        <taxon>Gammaproteobacteria</taxon>
        <taxon>Oceanospirillales</taxon>
        <taxon>Oceanospirillaceae</taxon>
        <taxon>Oleispira</taxon>
    </lineage>
</organism>
<evidence type="ECO:0000256" key="6">
    <source>
        <dbReference type="ARBA" id="ARBA00023136"/>
    </source>
</evidence>
<accession>R4YMT7</accession>
<dbReference type="PROSITE" id="PS51371">
    <property type="entry name" value="CBS"/>
    <property type="match status" value="1"/>
</dbReference>
<evidence type="ECO:0000256" key="9">
    <source>
        <dbReference type="ARBA" id="ARBA00023303"/>
    </source>
</evidence>
<feature type="domain" description="CBS" evidence="12">
    <location>
        <begin position="511"/>
        <end position="570"/>
    </location>
</feature>
<dbReference type="HOGENOM" id="CLU_015263_5_4_6"/>
<dbReference type="PATRIC" id="fig|698738.3.peg.226"/>
<keyword evidence="14" id="KW-1185">Reference proteome</keyword>
<feature type="transmembrane region" description="Helical" evidence="11">
    <location>
        <begin position="149"/>
        <end position="173"/>
    </location>
</feature>
<feature type="transmembrane region" description="Helical" evidence="11">
    <location>
        <begin position="385"/>
        <end position="406"/>
    </location>
</feature>
<dbReference type="GO" id="GO:0005254">
    <property type="term" value="F:chloride channel activity"/>
    <property type="evidence" value="ECO:0007669"/>
    <property type="project" value="UniProtKB-KW"/>
</dbReference>
<dbReference type="AlphaFoldDB" id="R4YMT7"/>
<keyword evidence="4 11" id="KW-1133">Transmembrane helix</keyword>
<evidence type="ECO:0000256" key="4">
    <source>
        <dbReference type="ARBA" id="ARBA00022989"/>
    </source>
</evidence>
<dbReference type="PRINTS" id="PR00762">
    <property type="entry name" value="CLCHANNEL"/>
</dbReference>
<evidence type="ECO:0000256" key="8">
    <source>
        <dbReference type="ARBA" id="ARBA00023214"/>
    </source>
</evidence>
<feature type="transmembrane region" description="Helical" evidence="11">
    <location>
        <begin position="350"/>
        <end position="373"/>
    </location>
</feature>
<feature type="transmembrane region" description="Helical" evidence="11">
    <location>
        <begin position="286"/>
        <end position="307"/>
    </location>
</feature>
<feature type="transmembrane region" description="Helical" evidence="11">
    <location>
        <begin position="55"/>
        <end position="74"/>
    </location>
</feature>
<dbReference type="STRING" id="698738.OLEAN_C02170"/>
<keyword evidence="5" id="KW-0406">Ion transport</keyword>
<protein>
    <submittedName>
        <fullName evidence="13">Chloride channel protein</fullName>
    </submittedName>
</protein>
<evidence type="ECO:0000313" key="14">
    <source>
        <dbReference type="Proteomes" id="UP000032749"/>
    </source>
</evidence>
<evidence type="ECO:0000313" key="13">
    <source>
        <dbReference type="EMBL" id="CCK74393.1"/>
    </source>
</evidence>
<evidence type="ECO:0000256" key="2">
    <source>
        <dbReference type="ARBA" id="ARBA00022448"/>
    </source>
</evidence>
<dbReference type="Pfam" id="PF00654">
    <property type="entry name" value="Voltage_CLC"/>
    <property type="match status" value="1"/>
</dbReference>
<dbReference type="PANTHER" id="PTHR43427:SF6">
    <property type="entry name" value="CHLORIDE CHANNEL PROTEIN CLC-E"/>
    <property type="match status" value="1"/>
</dbReference>
<keyword evidence="3 11" id="KW-0812">Transmembrane</keyword>
<feature type="transmembrane region" description="Helical" evidence="11">
    <location>
        <begin position="319"/>
        <end position="338"/>
    </location>
</feature>
<keyword evidence="10" id="KW-0129">CBS domain</keyword>
<evidence type="ECO:0000256" key="7">
    <source>
        <dbReference type="ARBA" id="ARBA00023173"/>
    </source>
</evidence>